<dbReference type="Proteomes" id="UP000031524">
    <property type="component" value="Chromosome"/>
</dbReference>
<dbReference type="HOGENOM" id="CLU_052626_4_1_11"/>
<evidence type="ECO:0000313" key="2">
    <source>
        <dbReference type="Proteomes" id="UP000031524"/>
    </source>
</evidence>
<organism evidence="1 2">
    <name type="scientific">Corynebacterium humireducens NBRC 106098 = DSM 45392</name>
    <dbReference type="NCBI Taxonomy" id="1223515"/>
    <lineage>
        <taxon>Bacteria</taxon>
        <taxon>Bacillati</taxon>
        <taxon>Actinomycetota</taxon>
        <taxon>Actinomycetes</taxon>
        <taxon>Mycobacteriales</taxon>
        <taxon>Corynebacteriaceae</taxon>
        <taxon>Corynebacterium</taxon>
    </lineage>
</organism>
<name>A0A0B5CZN7_9CORY</name>
<dbReference type="OrthoDB" id="4406129at2"/>
<reference evidence="1 2" key="1">
    <citation type="submission" date="2013-04" db="EMBL/GenBank/DDBJ databases">
        <title>Complete genome sequence of Corynebacterium humireducens DSM 45392(T), isolated from a wastewater-fed microbial fuel cell.</title>
        <authorList>
            <person name="Ruckert C."/>
            <person name="Albersmeier A."/>
            <person name="Kalinowski J."/>
        </authorList>
    </citation>
    <scope>NUCLEOTIDE SEQUENCE [LARGE SCALE GENOMIC DNA]</scope>
    <source>
        <strain evidence="2">MFC-5</strain>
    </source>
</reference>
<dbReference type="EMBL" id="CP005286">
    <property type="protein sequence ID" value="AJE31950.1"/>
    <property type="molecule type" value="Genomic_DNA"/>
</dbReference>
<dbReference type="KEGG" id="chm:B842_00450"/>
<gene>
    <name evidence="1" type="ORF">B842_00450</name>
</gene>
<evidence type="ECO:0008006" key="3">
    <source>
        <dbReference type="Google" id="ProtNLM"/>
    </source>
</evidence>
<accession>A0A0B5CZN7</accession>
<dbReference type="AlphaFoldDB" id="A0A0B5CZN7"/>
<proteinExistence type="predicted"/>
<sequence>MNQVGGPVISTTRATGAERQRIIRGWRNDEYVRLAPGHYIESGQAEDLTREERIKARIVAYACTAPRSAVVGISAAHLWGFPVADSHRALEQQGVELASFVARTRRSGVVRHRRLGRRSHAGSLHSHETDFGTVLVTDALTTALDLSRWSTLDDSVRALDYGLAHELFTREEVEQRVGTLGAVKGIAHVQLAFLLASSGSESPRETDVKLLLWRMGTPVPWQQAEIRSRRGVWLGRVDFFYPDLGLIIEYDGAGKYLVDPGDPHSTKAREYDQNEQYRINGLVPVHINDATLRNGIAEELIRDYVASLSVLATPYPDHCWSAEHLAWTAPEG</sequence>
<dbReference type="STRING" id="1223515.B842_00450"/>
<evidence type="ECO:0000313" key="1">
    <source>
        <dbReference type="EMBL" id="AJE31950.1"/>
    </source>
</evidence>
<keyword evidence="2" id="KW-1185">Reference proteome</keyword>
<protein>
    <recommendedName>
        <fullName evidence="3">DUF559 domain-containing protein</fullName>
    </recommendedName>
</protein>
<dbReference type="RefSeq" id="WP_040084568.1">
    <property type="nucleotide sequence ID" value="NZ_BCSU01000015.1"/>
</dbReference>